<reference evidence="1" key="1">
    <citation type="submission" date="2014-11" db="EMBL/GenBank/DDBJ databases">
        <authorList>
            <person name="Amaro Gonzalez C."/>
        </authorList>
    </citation>
    <scope>NUCLEOTIDE SEQUENCE</scope>
</reference>
<evidence type="ECO:0000313" key="1">
    <source>
        <dbReference type="EMBL" id="JAH62178.1"/>
    </source>
</evidence>
<organism evidence="1">
    <name type="scientific">Anguilla anguilla</name>
    <name type="common">European freshwater eel</name>
    <name type="synonym">Muraena anguilla</name>
    <dbReference type="NCBI Taxonomy" id="7936"/>
    <lineage>
        <taxon>Eukaryota</taxon>
        <taxon>Metazoa</taxon>
        <taxon>Chordata</taxon>
        <taxon>Craniata</taxon>
        <taxon>Vertebrata</taxon>
        <taxon>Euteleostomi</taxon>
        <taxon>Actinopterygii</taxon>
        <taxon>Neopterygii</taxon>
        <taxon>Teleostei</taxon>
        <taxon>Anguilliformes</taxon>
        <taxon>Anguillidae</taxon>
        <taxon>Anguilla</taxon>
    </lineage>
</organism>
<proteinExistence type="predicted"/>
<accession>A0A0E9UB30</accession>
<dbReference type="AlphaFoldDB" id="A0A0E9UB30"/>
<name>A0A0E9UB30_ANGAN</name>
<dbReference type="EMBL" id="GBXM01046399">
    <property type="protein sequence ID" value="JAH62178.1"/>
    <property type="molecule type" value="Transcribed_RNA"/>
</dbReference>
<sequence>MLLSVYFSHLLPSMIQANSRLSAPKQCD</sequence>
<reference evidence="1" key="2">
    <citation type="journal article" date="2015" name="Fish Shellfish Immunol.">
        <title>Early steps in the European eel (Anguilla anguilla)-Vibrio vulnificus interaction in the gills: Role of the RtxA13 toxin.</title>
        <authorList>
            <person name="Callol A."/>
            <person name="Pajuelo D."/>
            <person name="Ebbesson L."/>
            <person name="Teles M."/>
            <person name="MacKenzie S."/>
            <person name="Amaro C."/>
        </authorList>
    </citation>
    <scope>NUCLEOTIDE SEQUENCE</scope>
</reference>
<protein>
    <submittedName>
        <fullName evidence="1">Uncharacterized protein</fullName>
    </submittedName>
</protein>